<protein>
    <submittedName>
        <fullName evidence="1">Uncharacterized protein</fullName>
    </submittedName>
</protein>
<gene>
    <name evidence="1" type="ORF">GN244_ATG02103</name>
</gene>
<dbReference type="Proteomes" id="UP000602510">
    <property type="component" value="Unassembled WGS sequence"/>
</dbReference>
<dbReference type="AlphaFoldDB" id="A0A833WPN9"/>
<evidence type="ECO:0000313" key="1">
    <source>
        <dbReference type="EMBL" id="KAF4045650.1"/>
    </source>
</evidence>
<proteinExistence type="predicted"/>
<reference evidence="1" key="1">
    <citation type="submission" date="2020-04" db="EMBL/GenBank/DDBJ databases">
        <title>Hybrid Assembly of Korean Phytophthora infestans isolates.</title>
        <authorList>
            <person name="Prokchorchik M."/>
            <person name="Lee Y."/>
            <person name="Seo J."/>
            <person name="Cho J.-H."/>
            <person name="Park Y.-E."/>
            <person name="Jang D.-C."/>
            <person name="Im J.-S."/>
            <person name="Choi J.-G."/>
            <person name="Park H.-J."/>
            <person name="Lee G.-B."/>
            <person name="Lee Y.-G."/>
            <person name="Hong S.-Y."/>
            <person name="Cho K."/>
            <person name="Sohn K.H."/>
        </authorList>
    </citation>
    <scope>NUCLEOTIDE SEQUENCE</scope>
    <source>
        <strain evidence="1">KR_1_A1</strain>
    </source>
</reference>
<comment type="caution">
    <text evidence="1">The sequence shown here is derived from an EMBL/GenBank/DDBJ whole genome shotgun (WGS) entry which is preliminary data.</text>
</comment>
<evidence type="ECO:0000313" key="2">
    <source>
        <dbReference type="Proteomes" id="UP000602510"/>
    </source>
</evidence>
<organism evidence="1 2">
    <name type="scientific">Phytophthora infestans</name>
    <name type="common">Potato late blight agent</name>
    <name type="synonym">Botrytis infestans</name>
    <dbReference type="NCBI Taxonomy" id="4787"/>
    <lineage>
        <taxon>Eukaryota</taxon>
        <taxon>Sar</taxon>
        <taxon>Stramenopiles</taxon>
        <taxon>Oomycota</taxon>
        <taxon>Peronosporomycetes</taxon>
        <taxon>Peronosporales</taxon>
        <taxon>Peronosporaceae</taxon>
        <taxon>Phytophthora</taxon>
    </lineage>
</organism>
<sequence length="100" mass="11677">MKDEEKNPDKFAIISDLAKRFDDDLDLARALNAAKINFDLSGNTDETIVNLQKLQFEQWIWKKHWNPKELSYALAFHMSDPKYLGVYLSFDTFFKASRAS</sequence>
<dbReference type="EMBL" id="WSZM01000043">
    <property type="protein sequence ID" value="KAF4045650.1"/>
    <property type="molecule type" value="Genomic_DNA"/>
</dbReference>
<name>A0A833WPN9_PHYIN</name>
<accession>A0A833WPN9</accession>
<keyword evidence="2" id="KW-1185">Reference proteome</keyword>